<feature type="region of interest" description="Disordered" evidence="3">
    <location>
        <begin position="171"/>
        <end position="197"/>
    </location>
</feature>
<gene>
    <name evidence="8" type="primary">LOC101857338</name>
</gene>
<dbReference type="Gene3D" id="2.10.70.10">
    <property type="entry name" value="Complement Module, domain 1"/>
    <property type="match status" value="1"/>
</dbReference>
<feature type="signal peptide" evidence="5">
    <location>
        <begin position="1"/>
        <end position="30"/>
    </location>
</feature>
<feature type="disulfide bond" evidence="2">
    <location>
        <begin position="61"/>
        <end position="88"/>
    </location>
</feature>
<dbReference type="GeneID" id="101857338"/>
<keyword evidence="5" id="KW-0732">Signal</keyword>
<evidence type="ECO:0000313" key="7">
    <source>
        <dbReference type="Proteomes" id="UP000694888"/>
    </source>
</evidence>
<evidence type="ECO:0000313" key="8">
    <source>
        <dbReference type="RefSeq" id="XP_005098658.1"/>
    </source>
</evidence>
<keyword evidence="4" id="KW-0472">Membrane</keyword>
<keyword evidence="1 2" id="KW-1015">Disulfide bond</keyword>
<sequence>MTMTSYQGALRGFLCILAVLLHHCARHVTCDCLLPDVPSEIYPLSSIRTSYSEGAIFEVVCIPQYLPDSVFNLECDVSGNWQGTFPNCESDYNGARWWILLIILVTIIVLVPCILPRVYFHFFDEQQVERLELLHRQRQEVELKSFRRGEADSNQRKIDSFDFSFPDYETRNIHPRPLPPIKQKGAQHSTGDSKVYL</sequence>
<protein>
    <submittedName>
        <fullName evidence="8">Uncharacterized protein LOC101857338</fullName>
    </submittedName>
</protein>
<dbReference type="SUPFAM" id="SSF57535">
    <property type="entry name" value="Complement control module/SCR domain"/>
    <property type="match status" value="1"/>
</dbReference>
<dbReference type="Proteomes" id="UP000694888">
    <property type="component" value="Unplaced"/>
</dbReference>
<dbReference type="InterPro" id="IPR035976">
    <property type="entry name" value="Sushi/SCR/CCP_sf"/>
</dbReference>
<keyword evidence="2" id="KW-0768">Sushi</keyword>
<feature type="chain" id="PRO_5045900311" evidence="5">
    <location>
        <begin position="31"/>
        <end position="197"/>
    </location>
</feature>
<evidence type="ECO:0000256" key="2">
    <source>
        <dbReference type="PROSITE-ProRule" id="PRU00302"/>
    </source>
</evidence>
<keyword evidence="4" id="KW-1133">Transmembrane helix</keyword>
<dbReference type="CDD" id="cd00033">
    <property type="entry name" value="CCP"/>
    <property type="match status" value="1"/>
</dbReference>
<feature type="domain" description="Sushi" evidence="6">
    <location>
        <begin position="30"/>
        <end position="90"/>
    </location>
</feature>
<evidence type="ECO:0000256" key="4">
    <source>
        <dbReference type="SAM" id="Phobius"/>
    </source>
</evidence>
<keyword evidence="7" id="KW-1185">Reference proteome</keyword>
<evidence type="ECO:0000259" key="6">
    <source>
        <dbReference type="PROSITE" id="PS50923"/>
    </source>
</evidence>
<reference evidence="8" key="1">
    <citation type="submission" date="2025-08" db="UniProtKB">
        <authorList>
            <consortium name="RefSeq"/>
        </authorList>
    </citation>
    <scope>IDENTIFICATION</scope>
</reference>
<feature type="transmembrane region" description="Helical" evidence="4">
    <location>
        <begin position="97"/>
        <end position="120"/>
    </location>
</feature>
<evidence type="ECO:0000256" key="5">
    <source>
        <dbReference type="SAM" id="SignalP"/>
    </source>
</evidence>
<evidence type="ECO:0000256" key="1">
    <source>
        <dbReference type="ARBA" id="ARBA00023157"/>
    </source>
</evidence>
<dbReference type="InterPro" id="IPR000436">
    <property type="entry name" value="Sushi_SCR_CCP_dom"/>
</dbReference>
<dbReference type="PROSITE" id="PS50923">
    <property type="entry name" value="SUSHI"/>
    <property type="match status" value="1"/>
</dbReference>
<dbReference type="SMART" id="SM00032">
    <property type="entry name" value="CCP"/>
    <property type="match status" value="1"/>
</dbReference>
<dbReference type="Pfam" id="PF00084">
    <property type="entry name" value="Sushi"/>
    <property type="match status" value="1"/>
</dbReference>
<feature type="compositionally biased region" description="Polar residues" evidence="3">
    <location>
        <begin position="186"/>
        <end position="197"/>
    </location>
</feature>
<proteinExistence type="predicted"/>
<accession>A0ABM0JPR7</accession>
<dbReference type="RefSeq" id="XP_005098658.1">
    <property type="nucleotide sequence ID" value="XM_005098601.3"/>
</dbReference>
<feature type="disulfide bond" evidence="2">
    <location>
        <begin position="32"/>
        <end position="75"/>
    </location>
</feature>
<keyword evidence="4" id="KW-0812">Transmembrane</keyword>
<name>A0ABM0JPR7_APLCA</name>
<evidence type="ECO:0000256" key="3">
    <source>
        <dbReference type="SAM" id="MobiDB-lite"/>
    </source>
</evidence>
<organism evidence="7 8">
    <name type="scientific">Aplysia californica</name>
    <name type="common">California sea hare</name>
    <dbReference type="NCBI Taxonomy" id="6500"/>
    <lineage>
        <taxon>Eukaryota</taxon>
        <taxon>Metazoa</taxon>
        <taxon>Spiralia</taxon>
        <taxon>Lophotrochozoa</taxon>
        <taxon>Mollusca</taxon>
        <taxon>Gastropoda</taxon>
        <taxon>Heterobranchia</taxon>
        <taxon>Euthyneura</taxon>
        <taxon>Tectipleura</taxon>
        <taxon>Aplysiida</taxon>
        <taxon>Aplysioidea</taxon>
        <taxon>Aplysiidae</taxon>
        <taxon>Aplysia</taxon>
    </lineage>
</organism>